<feature type="domain" description="S5 DRBM" evidence="11">
    <location>
        <begin position="428"/>
        <end position="491"/>
    </location>
</feature>
<dbReference type="PROSITE" id="PS50881">
    <property type="entry name" value="S5_DSRBD"/>
    <property type="match status" value="1"/>
</dbReference>
<proteinExistence type="inferred from homology"/>
<dbReference type="FunFam" id="3.30.230.10:FF:000002">
    <property type="entry name" value="30S ribosomal protein S5"/>
    <property type="match status" value="1"/>
</dbReference>
<dbReference type="PANTHER" id="PTHR13718:SF61">
    <property type="entry name" value="SMALL RIBOSOMAL SUBUNIT PROTEIN US5M"/>
    <property type="match status" value="1"/>
</dbReference>
<feature type="compositionally biased region" description="Polar residues" evidence="10">
    <location>
        <begin position="31"/>
        <end position="44"/>
    </location>
</feature>
<feature type="region of interest" description="Disordered" evidence="10">
    <location>
        <begin position="718"/>
        <end position="746"/>
    </location>
</feature>
<dbReference type="Pfam" id="PF03719">
    <property type="entry name" value="Ribosomal_S5_C"/>
    <property type="match status" value="1"/>
</dbReference>
<evidence type="ECO:0000256" key="2">
    <source>
        <dbReference type="ARBA" id="ARBA00022730"/>
    </source>
</evidence>
<feature type="compositionally biased region" description="Polar residues" evidence="10">
    <location>
        <begin position="606"/>
        <end position="622"/>
    </location>
</feature>
<dbReference type="InterPro" id="IPR005324">
    <property type="entry name" value="Ribosomal_uS5_C"/>
</dbReference>
<dbReference type="InterPro" id="IPR013810">
    <property type="entry name" value="Ribosomal_uS5_N"/>
</dbReference>
<dbReference type="OrthoDB" id="309483at2759"/>
<dbReference type="FunFam" id="3.30.160.20:FF:000001">
    <property type="entry name" value="30S ribosomal protein S5"/>
    <property type="match status" value="1"/>
</dbReference>
<dbReference type="GO" id="GO:0003729">
    <property type="term" value="F:mRNA binding"/>
    <property type="evidence" value="ECO:0007669"/>
    <property type="project" value="UniProtKB-ARBA"/>
</dbReference>
<feature type="region of interest" description="Disordered" evidence="10">
    <location>
        <begin position="586"/>
        <end position="627"/>
    </location>
</feature>
<dbReference type="GO" id="GO:0003735">
    <property type="term" value="F:structural constituent of ribosome"/>
    <property type="evidence" value="ECO:0007669"/>
    <property type="project" value="UniProtKB-UniRule"/>
</dbReference>
<dbReference type="SUPFAM" id="SSF54768">
    <property type="entry name" value="dsRNA-binding domain-like"/>
    <property type="match status" value="1"/>
</dbReference>
<evidence type="ECO:0000259" key="11">
    <source>
        <dbReference type="PROSITE" id="PS50881"/>
    </source>
</evidence>
<dbReference type="GO" id="GO:0042254">
    <property type="term" value="P:ribosome biogenesis"/>
    <property type="evidence" value="ECO:0007669"/>
    <property type="project" value="UniProtKB-ARBA"/>
</dbReference>
<comment type="similarity">
    <text evidence="1 9">Belongs to the universal ribosomal protein uS5 family.</text>
</comment>
<dbReference type="EMBL" id="JACEFO010002109">
    <property type="protein sequence ID" value="KAF8682045.1"/>
    <property type="molecule type" value="Genomic_DNA"/>
</dbReference>
<evidence type="ECO:0000256" key="4">
    <source>
        <dbReference type="ARBA" id="ARBA00022980"/>
    </source>
</evidence>
<evidence type="ECO:0000256" key="7">
    <source>
        <dbReference type="ARBA" id="ARBA00035347"/>
    </source>
</evidence>
<evidence type="ECO:0000256" key="6">
    <source>
        <dbReference type="ARBA" id="ARBA00035156"/>
    </source>
</evidence>
<feature type="region of interest" description="Disordered" evidence="10">
    <location>
        <begin position="1"/>
        <end position="49"/>
    </location>
</feature>
<accession>A0A835B184</accession>
<keyword evidence="2" id="KW-0699">rRNA-binding</keyword>
<evidence type="ECO:0000313" key="13">
    <source>
        <dbReference type="Proteomes" id="UP000636709"/>
    </source>
</evidence>
<evidence type="ECO:0000256" key="1">
    <source>
        <dbReference type="ARBA" id="ARBA00008945"/>
    </source>
</evidence>
<keyword evidence="4 8" id="KW-0689">Ribosomal protein</keyword>
<dbReference type="PANTHER" id="PTHR13718">
    <property type="entry name" value="RIBOSOMAL S SUBUNIT"/>
    <property type="match status" value="1"/>
</dbReference>
<dbReference type="GO" id="GO:0019843">
    <property type="term" value="F:rRNA binding"/>
    <property type="evidence" value="ECO:0007669"/>
    <property type="project" value="UniProtKB-KW"/>
</dbReference>
<keyword evidence="5 8" id="KW-0687">Ribonucleoprotein</keyword>
<dbReference type="Gene3D" id="3.30.230.10">
    <property type="match status" value="1"/>
</dbReference>
<reference evidence="12" key="1">
    <citation type="submission" date="2020-07" db="EMBL/GenBank/DDBJ databases">
        <title>Genome sequence and genetic diversity analysis of an under-domesticated orphan crop, white fonio (Digitaria exilis).</title>
        <authorList>
            <person name="Bennetzen J.L."/>
            <person name="Chen S."/>
            <person name="Ma X."/>
            <person name="Wang X."/>
            <person name="Yssel A.E.J."/>
            <person name="Chaluvadi S.R."/>
            <person name="Johnson M."/>
            <person name="Gangashetty P."/>
            <person name="Hamidou F."/>
            <person name="Sanogo M.D."/>
            <person name="Zwaenepoel A."/>
            <person name="Wallace J."/>
            <person name="Van De Peer Y."/>
            <person name="Van Deynze A."/>
        </authorList>
    </citation>
    <scope>NUCLEOTIDE SEQUENCE</scope>
    <source>
        <tissue evidence="12">Leaves</tissue>
    </source>
</reference>
<feature type="compositionally biased region" description="Basic and acidic residues" evidence="10">
    <location>
        <begin position="19"/>
        <end position="29"/>
    </location>
</feature>
<keyword evidence="13" id="KW-1185">Reference proteome</keyword>
<keyword evidence="3" id="KW-0694">RNA-binding</keyword>
<dbReference type="InterPro" id="IPR000851">
    <property type="entry name" value="Ribosomal_uS5"/>
</dbReference>
<name>A0A835B184_9POAL</name>
<dbReference type="InterPro" id="IPR005712">
    <property type="entry name" value="Ribosomal_uS5_bac-type"/>
</dbReference>
<evidence type="ECO:0000256" key="8">
    <source>
        <dbReference type="PROSITE-ProRule" id="PRU00268"/>
    </source>
</evidence>
<dbReference type="InterPro" id="IPR018192">
    <property type="entry name" value="Ribosomal_uS5_N_CS"/>
</dbReference>
<dbReference type="SUPFAM" id="SSF54211">
    <property type="entry name" value="Ribosomal protein S5 domain 2-like"/>
    <property type="match status" value="1"/>
</dbReference>
<dbReference type="HAMAP" id="MF_01307_B">
    <property type="entry name" value="Ribosomal_uS5_B"/>
    <property type="match status" value="1"/>
</dbReference>
<dbReference type="Proteomes" id="UP000636709">
    <property type="component" value="Unassembled WGS sequence"/>
</dbReference>
<gene>
    <name evidence="12" type="ORF">HU200_045505</name>
</gene>
<dbReference type="GO" id="GO:0006412">
    <property type="term" value="P:translation"/>
    <property type="evidence" value="ECO:0007669"/>
    <property type="project" value="InterPro"/>
</dbReference>
<feature type="compositionally biased region" description="Acidic residues" evidence="10">
    <location>
        <begin position="323"/>
        <end position="346"/>
    </location>
</feature>
<evidence type="ECO:0000256" key="5">
    <source>
        <dbReference type="ARBA" id="ARBA00023274"/>
    </source>
</evidence>
<dbReference type="InterPro" id="IPR014721">
    <property type="entry name" value="Ribsml_uS5_D2-typ_fold_subgr"/>
</dbReference>
<dbReference type="AlphaFoldDB" id="A0A835B184"/>
<evidence type="ECO:0000313" key="12">
    <source>
        <dbReference type="EMBL" id="KAF8682045.1"/>
    </source>
</evidence>
<dbReference type="InterPro" id="IPR020568">
    <property type="entry name" value="Ribosomal_Su5_D2-typ_SF"/>
</dbReference>
<dbReference type="Gene3D" id="3.30.160.20">
    <property type="match status" value="1"/>
</dbReference>
<dbReference type="GO" id="GO:0005763">
    <property type="term" value="C:mitochondrial small ribosomal subunit"/>
    <property type="evidence" value="ECO:0007669"/>
    <property type="project" value="TreeGrafter"/>
</dbReference>
<evidence type="ECO:0000256" key="10">
    <source>
        <dbReference type="SAM" id="MobiDB-lite"/>
    </source>
</evidence>
<evidence type="ECO:0000256" key="9">
    <source>
        <dbReference type="RuleBase" id="RU003823"/>
    </source>
</evidence>
<sequence length="746" mass="79284">MAIQRRFSVAPPAPPSTKASERARTEEPGSRTLSTLGDSVSKRPSNGLLGRENAYDFGGARGSAKPLGHHKSLHGCGASGDNDVLGKHLIGLTVTTDQQRPHQRYGRPSATQRSSRLAKYALNLIVRPSKKGEILAMKRLGFLGAGANDNNDIDDARRELFFADIVDVKNFSALPAARALSDDELLAAARQAGIMIGAGEPTAQVAQAQRAIQRGCPLSEVRTLDNEGISWATAAPIPPPFTRFRLPPSVAAAGALSNSKMAATASTATAMAIATISPTTPIPTASFTSIPVGFRFRPQPLLLSASRRFLLLPVPKASSWDEAAAEEEGEAEESAAAGDEEDDGEDEKPRPEPVSSSGFQFAAPPEGYVEPAAFDELPPESPEDVAAAYESLYGPAFSGETVLGNNVFEVKVVDPVDMDREQRPNDDFSERVVQVNRVTKVVKGGRQLSYRAIVVVGDMKGHVGVGVGKAKEVTEAITKAAMNGRRNLVTVPLTKYCTFPHRADADYGAARVMLRPACPGSGVIAGGAVRVVLEMAGVENALGKQLRSKNPLNNARATIKATQMMRHLACHADAADHLLEPVDASLPRGELPRAGSGGGAAVPGSTRGSSNSRSPRQASQPPHSWPFDLFWTPRMQRHLKLQSERRVEDCGVAATNAKGYRLPHCAGSGEGMYAHSLTCTKCRGWGSNPGPSGYRRAQRHSLSCDEFVVHGSWRQAGIDGGGGDMDNRAEASVPDFTLHPCRSPSA</sequence>
<organism evidence="12 13">
    <name type="scientific">Digitaria exilis</name>
    <dbReference type="NCBI Taxonomy" id="1010633"/>
    <lineage>
        <taxon>Eukaryota</taxon>
        <taxon>Viridiplantae</taxon>
        <taxon>Streptophyta</taxon>
        <taxon>Embryophyta</taxon>
        <taxon>Tracheophyta</taxon>
        <taxon>Spermatophyta</taxon>
        <taxon>Magnoliopsida</taxon>
        <taxon>Liliopsida</taxon>
        <taxon>Poales</taxon>
        <taxon>Poaceae</taxon>
        <taxon>PACMAD clade</taxon>
        <taxon>Panicoideae</taxon>
        <taxon>Panicodae</taxon>
        <taxon>Paniceae</taxon>
        <taxon>Anthephorinae</taxon>
        <taxon>Digitaria</taxon>
    </lineage>
</organism>
<feature type="region of interest" description="Disordered" evidence="10">
    <location>
        <begin position="321"/>
        <end position="362"/>
    </location>
</feature>
<comment type="caution">
    <text evidence="12">The sequence shown here is derived from an EMBL/GenBank/DDBJ whole genome shotgun (WGS) entry which is preliminary data.</text>
</comment>
<evidence type="ECO:0000256" key="3">
    <source>
        <dbReference type="ARBA" id="ARBA00022884"/>
    </source>
</evidence>
<protein>
    <recommendedName>
        <fullName evidence="6">Small ribosomal subunit protein uS5c</fullName>
    </recommendedName>
    <alternativeName>
        <fullName evidence="7">30S ribosomal protein S5, chloroplastic</fullName>
    </alternativeName>
</protein>
<dbReference type="PROSITE" id="PS00585">
    <property type="entry name" value="RIBOSOMAL_S5"/>
    <property type="match status" value="1"/>
</dbReference>
<dbReference type="NCBIfam" id="TIGR01021">
    <property type="entry name" value="rpsE_bact"/>
    <property type="match status" value="1"/>
</dbReference>
<dbReference type="Pfam" id="PF00333">
    <property type="entry name" value="Ribosomal_S5"/>
    <property type="match status" value="1"/>
</dbReference>